<reference evidence="2" key="2">
    <citation type="journal article" date="2024" name="Plant">
        <title>Genomic evolution and insights into agronomic trait innovations of Sesamum species.</title>
        <authorList>
            <person name="Miao H."/>
            <person name="Wang L."/>
            <person name="Qu L."/>
            <person name="Liu H."/>
            <person name="Sun Y."/>
            <person name="Le M."/>
            <person name="Wang Q."/>
            <person name="Wei S."/>
            <person name="Zheng Y."/>
            <person name="Lin W."/>
            <person name="Duan Y."/>
            <person name="Cao H."/>
            <person name="Xiong S."/>
            <person name="Wang X."/>
            <person name="Wei L."/>
            <person name="Li C."/>
            <person name="Ma Q."/>
            <person name="Ju M."/>
            <person name="Zhao R."/>
            <person name="Li G."/>
            <person name="Mu C."/>
            <person name="Tian Q."/>
            <person name="Mei H."/>
            <person name="Zhang T."/>
            <person name="Gao T."/>
            <person name="Zhang H."/>
        </authorList>
    </citation>
    <scope>NUCLEOTIDE SEQUENCE</scope>
    <source>
        <strain evidence="2">G02</strain>
    </source>
</reference>
<feature type="domain" description="Zinc knuckle CX2CX4HX4C" evidence="1">
    <location>
        <begin position="36"/>
        <end position="81"/>
    </location>
</feature>
<accession>A0AAW2TTW9</accession>
<reference evidence="2" key="1">
    <citation type="submission" date="2020-06" db="EMBL/GenBank/DDBJ databases">
        <authorList>
            <person name="Li T."/>
            <person name="Hu X."/>
            <person name="Zhang T."/>
            <person name="Song X."/>
            <person name="Zhang H."/>
            <person name="Dai N."/>
            <person name="Sheng W."/>
            <person name="Hou X."/>
            <person name="Wei L."/>
        </authorList>
    </citation>
    <scope>NUCLEOTIDE SEQUENCE</scope>
    <source>
        <strain evidence="2">G02</strain>
        <tissue evidence="2">Leaf</tissue>
    </source>
</reference>
<dbReference type="EMBL" id="JACGWJ010000007">
    <property type="protein sequence ID" value="KAL0408381.1"/>
    <property type="molecule type" value="Genomic_DNA"/>
</dbReference>
<evidence type="ECO:0000313" key="2">
    <source>
        <dbReference type="EMBL" id="KAL0408381.1"/>
    </source>
</evidence>
<gene>
    <name evidence="2" type="ORF">Sradi_1772500</name>
</gene>
<name>A0AAW2TTW9_SESRA</name>
<comment type="caution">
    <text evidence="2">The sequence shown here is derived from an EMBL/GenBank/DDBJ whole genome shotgun (WGS) entry which is preliminary data.</text>
</comment>
<evidence type="ECO:0000259" key="1">
    <source>
        <dbReference type="Pfam" id="PF14392"/>
    </source>
</evidence>
<organism evidence="2">
    <name type="scientific">Sesamum radiatum</name>
    <name type="common">Black benniseed</name>
    <dbReference type="NCBI Taxonomy" id="300843"/>
    <lineage>
        <taxon>Eukaryota</taxon>
        <taxon>Viridiplantae</taxon>
        <taxon>Streptophyta</taxon>
        <taxon>Embryophyta</taxon>
        <taxon>Tracheophyta</taxon>
        <taxon>Spermatophyta</taxon>
        <taxon>Magnoliopsida</taxon>
        <taxon>eudicotyledons</taxon>
        <taxon>Gunneridae</taxon>
        <taxon>Pentapetalae</taxon>
        <taxon>asterids</taxon>
        <taxon>lamiids</taxon>
        <taxon>Lamiales</taxon>
        <taxon>Pedaliaceae</taxon>
        <taxon>Sesamum</taxon>
    </lineage>
</organism>
<sequence>MAAYIGKAIGILKKVDWNNQGTGFNSPVKIRVGLNILQPLRRMIKLKPPDGTELILRFAYARLPNFCYLCGRLGYIARLCDIQYDENFVDQGQNMPYGLWLRHTRISSRSIQVASE</sequence>
<protein>
    <recommendedName>
        <fullName evidence="1">Zinc knuckle CX2CX4HX4C domain-containing protein</fullName>
    </recommendedName>
</protein>
<dbReference type="Pfam" id="PF14392">
    <property type="entry name" value="zf-CCHC_4"/>
    <property type="match status" value="1"/>
</dbReference>
<proteinExistence type="predicted"/>
<dbReference type="AlphaFoldDB" id="A0AAW2TTW9"/>
<dbReference type="InterPro" id="IPR025836">
    <property type="entry name" value="Zn_knuckle_CX2CX4HX4C"/>
</dbReference>